<accession>A0ABU1XXU9</accession>
<evidence type="ECO:0000259" key="1">
    <source>
        <dbReference type="PROSITE" id="PS51462"/>
    </source>
</evidence>
<keyword evidence="3" id="KW-1185">Reference proteome</keyword>
<dbReference type="Pfam" id="PF00293">
    <property type="entry name" value="NUDIX"/>
    <property type="match status" value="1"/>
</dbReference>
<gene>
    <name evidence="2" type="ORF">J2W68_001612</name>
</gene>
<dbReference type="PANTHER" id="PTHR43736">
    <property type="entry name" value="ADP-RIBOSE PYROPHOSPHATASE"/>
    <property type="match status" value="1"/>
</dbReference>
<dbReference type="PANTHER" id="PTHR43736:SF1">
    <property type="entry name" value="DIHYDRONEOPTERIN TRIPHOSPHATE DIPHOSPHATASE"/>
    <property type="match status" value="1"/>
</dbReference>
<dbReference type="EMBL" id="JAVDWO010000005">
    <property type="protein sequence ID" value="MDR7192896.1"/>
    <property type="molecule type" value="Genomic_DNA"/>
</dbReference>
<dbReference type="RefSeq" id="WP_310234396.1">
    <property type="nucleotide sequence ID" value="NZ_JAVDWO010000005.1"/>
</dbReference>
<reference evidence="2 3" key="1">
    <citation type="submission" date="2023-07" db="EMBL/GenBank/DDBJ databases">
        <title>Sorghum-associated microbial communities from plants grown in Nebraska, USA.</title>
        <authorList>
            <person name="Schachtman D."/>
        </authorList>
    </citation>
    <scope>NUCLEOTIDE SEQUENCE [LARGE SCALE GENOMIC DNA]</scope>
    <source>
        <strain evidence="2 3">4099</strain>
    </source>
</reference>
<name>A0ABU1XXU9_9GAMM</name>
<evidence type="ECO:0000313" key="2">
    <source>
        <dbReference type="EMBL" id="MDR7192896.1"/>
    </source>
</evidence>
<sequence length="200" mass="22121">MSHPSAPDSERPAAVSTAVQILADAFADFGVRHPIQQSLASEFIDLLGDAEDPFERARLAGHFTASALVVSGDGTRTLLTHHRKLGMWLQPGGHADGDRDLARVALRETEEETGLGGVTVRPGIFDLDRHWIPERKGVPGHWHYDVRYLVRAGADESFAISEESLALAWRPIIEVAEGEAHDASLRRMAQRWIEARDRHP</sequence>
<organism evidence="2 3">
    <name type="scientific">Luteimonas terrae</name>
    <dbReference type="NCBI Taxonomy" id="1530191"/>
    <lineage>
        <taxon>Bacteria</taxon>
        <taxon>Pseudomonadati</taxon>
        <taxon>Pseudomonadota</taxon>
        <taxon>Gammaproteobacteria</taxon>
        <taxon>Lysobacterales</taxon>
        <taxon>Lysobacteraceae</taxon>
        <taxon>Luteimonas</taxon>
    </lineage>
</organism>
<evidence type="ECO:0000313" key="3">
    <source>
        <dbReference type="Proteomes" id="UP001256588"/>
    </source>
</evidence>
<dbReference type="Gene3D" id="3.90.79.10">
    <property type="entry name" value="Nucleoside Triphosphate Pyrophosphohydrolase"/>
    <property type="match status" value="1"/>
</dbReference>
<dbReference type="PROSITE" id="PS51462">
    <property type="entry name" value="NUDIX"/>
    <property type="match status" value="1"/>
</dbReference>
<proteinExistence type="predicted"/>
<comment type="caution">
    <text evidence="2">The sequence shown here is derived from an EMBL/GenBank/DDBJ whole genome shotgun (WGS) entry which is preliminary data.</text>
</comment>
<feature type="domain" description="Nudix hydrolase" evidence="1">
    <location>
        <begin position="60"/>
        <end position="194"/>
    </location>
</feature>
<dbReference type="SUPFAM" id="SSF55811">
    <property type="entry name" value="Nudix"/>
    <property type="match status" value="1"/>
</dbReference>
<dbReference type="CDD" id="cd03674">
    <property type="entry name" value="NUDIX_Hydrolase"/>
    <property type="match status" value="1"/>
</dbReference>
<dbReference type="InterPro" id="IPR000086">
    <property type="entry name" value="NUDIX_hydrolase_dom"/>
</dbReference>
<dbReference type="InterPro" id="IPR015797">
    <property type="entry name" value="NUDIX_hydrolase-like_dom_sf"/>
</dbReference>
<protein>
    <submittedName>
        <fullName evidence="2">8-oxo-dGTP pyrophosphatase MutT (NUDIX family)</fullName>
    </submittedName>
</protein>
<dbReference type="Proteomes" id="UP001256588">
    <property type="component" value="Unassembled WGS sequence"/>
</dbReference>